<evidence type="ECO:0000256" key="1">
    <source>
        <dbReference type="ARBA" id="ARBA00022737"/>
    </source>
</evidence>
<organism evidence="5 6">
    <name type="scientific">Hemiselmis andersenii</name>
    <name type="common">Cryptophyte alga</name>
    <dbReference type="NCBI Taxonomy" id="464988"/>
    <lineage>
        <taxon>Eukaryota</taxon>
        <taxon>Cryptophyceae</taxon>
        <taxon>Cryptomonadales</taxon>
        <taxon>Hemiselmidaceae</taxon>
        <taxon>Hemiselmis</taxon>
    </lineage>
</organism>
<dbReference type="GeneID" id="5739633"/>
<dbReference type="InterPro" id="IPR035979">
    <property type="entry name" value="RBD_domain_sf"/>
</dbReference>
<feature type="domain" description="RRM" evidence="4">
    <location>
        <begin position="223"/>
        <end position="300"/>
    </location>
</feature>
<dbReference type="Pfam" id="PF00076">
    <property type="entry name" value="RRM_1"/>
    <property type="match status" value="3"/>
</dbReference>
<gene>
    <name evidence="5" type="ORF">HAN_1g38</name>
</gene>
<keyword evidence="5" id="KW-0542">Nucleomorph</keyword>
<evidence type="ECO:0000256" key="3">
    <source>
        <dbReference type="PROSITE-ProRule" id="PRU00176"/>
    </source>
</evidence>
<name>A9BK51_HEMAN</name>
<dbReference type="EMBL" id="CP000881">
    <property type="protein sequence ID" value="ABW97884.1"/>
    <property type="molecule type" value="Genomic_DNA"/>
</dbReference>
<dbReference type="SMART" id="SM00360">
    <property type="entry name" value="RRM"/>
    <property type="match status" value="3"/>
</dbReference>
<dbReference type="InterPro" id="IPR012677">
    <property type="entry name" value="Nucleotide-bd_a/b_plait_sf"/>
</dbReference>
<feature type="domain" description="RRM" evidence="4">
    <location>
        <begin position="40"/>
        <end position="121"/>
    </location>
</feature>
<dbReference type="InterPro" id="IPR000504">
    <property type="entry name" value="RRM_dom"/>
</dbReference>
<dbReference type="Gene3D" id="3.30.70.330">
    <property type="match status" value="3"/>
</dbReference>
<sequence>MNSTKDNKIFQPNIDHLQESLNYSSTPPENEINKNSDQSTCLYVGDLPLNLKEEDIEKIFLTIGPLKSVKIYRDISSGEFMGYCFVEFENFKDAERALTKLNYYFDPEKMKKPLRLMWYQKDKFLLKSGGGNIFIKNLPLFFDSKSLEKMFLDFGKILSCKVALDENGTSLGYGFVHFEDEKASKIAIEKTNGLIIGEKKIFVGPFLSRKDRKNFGMTKTGFTNIYIKNISPENCNETFIKDLFDIFGKITSIYIPKNNNFTKGFAFVNYELPEEAEDAIFRMNKKKIKNLTLYVGKAETKIERQRHLQKKFLEKKIGPIEKPPNSILININIPITITEDFFVSRIISIVAIRNFKIPNKTNKNFRKHSFTWINNLENFSKLTKKNEFLEIKDKKIVNFSDFFFSNSNFGSFKLDFVSQKKNNKMLIKKLNNTLNFKKKHFSSENYEKIQISIFKLLKRTFSCTFDKKRNIKFNPQNIFLKNEDILVFFFCTKFLKKTFFLF</sequence>
<evidence type="ECO:0000256" key="2">
    <source>
        <dbReference type="ARBA" id="ARBA00022884"/>
    </source>
</evidence>
<proteinExistence type="predicted"/>
<evidence type="ECO:0000259" key="4">
    <source>
        <dbReference type="PROSITE" id="PS50102"/>
    </source>
</evidence>
<evidence type="ECO:0000313" key="5">
    <source>
        <dbReference type="EMBL" id="ABW97884.1"/>
    </source>
</evidence>
<dbReference type="PANTHER" id="PTHR24012">
    <property type="entry name" value="RNA BINDING PROTEIN"/>
    <property type="match status" value="1"/>
</dbReference>
<accession>A9BK51</accession>
<evidence type="ECO:0000313" key="6">
    <source>
        <dbReference type="Proteomes" id="UP000243127"/>
    </source>
</evidence>
<dbReference type="PROSITE" id="PS50102">
    <property type="entry name" value="RRM"/>
    <property type="match status" value="3"/>
</dbReference>
<dbReference type="CDD" id="cd12379">
    <property type="entry name" value="RRM2_I_PABPs"/>
    <property type="match status" value="1"/>
</dbReference>
<reference evidence="5 6" key="1">
    <citation type="journal article" date="2007" name="Proc. Natl. Acad. Sci. U.S.A.">
        <title>Nucleomorph genome of Hemiselmis andersenii reveals complete intron loss and compaction as a driver of protein structure and function.</title>
        <authorList>
            <person name="Lane C.E."/>
            <person name="van den Heuvel K."/>
            <person name="Kozera C."/>
            <person name="Curtis B.A."/>
            <person name="Parsons B.J."/>
            <person name="Bowman S."/>
            <person name="Archibald J.M."/>
        </authorList>
    </citation>
    <scope>NUCLEOTIDE SEQUENCE [LARGE SCALE GENOMIC DNA]</scope>
    <source>
        <strain evidence="5 6">CCMP644</strain>
    </source>
</reference>
<dbReference type="RefSeq" id="XP_001712209.1">
    <property type="nucleotide sequence ID" value="XM_001712157.1"/>
</dbReference>
<geneLocation type="nucleomorph" evidence="5"/>
<dbReference type="AlphaFoldDB" id="A9BK51"/>
<dbReference type="GO" id="GO:0003723">
    <property type="term" value="F:RNA binding"/>
    <property type="evidence" value="ECO:0007669"/>
    <property type="project" value="UniProtKB-UniRule"/>
</dbReference>
<dbReference type="InterPro" id="IPR045305">
    <property type="entry name" value="RRM2_I_PABPs"/>
</dbReference>
<keyword evidence="1" id="KW-0677">Repeat</keyword>
<dbReference type="SUPFAM" id="SSF54928">
    <property type="entry name" value="RNA-binding domain, RBD"/>
    <property type="match status" value="2"/>
</dbReference>
<keyword evidence="2 3" id="KW-0694">RNA-binding</keyword>
<feature type="domain" description="RRM" evidence="4">
    <location>
        <begin position="131"/>
        <end position="203"/>
    </location>
</feature>
<protein>
    <submittedName>
        <fullName evidence="5">Pab1</fullName>
    </submittedName>
</protein>
<dbReference type="Proteomes" id="UP000243127">
    <property type="component" value="Nucleomorph 1"/>
</dbReference>